<dbReference type="GO" id="GO:0051539">
    <property type="term" value="F:4 iron, 4 sulfur cluster binding"/>
    <property type="evidence" value="ECO:0007669"/>
    <property type="project" value="UniProtKB-KW"/>
</dbReference>
<dbReference type="SUPFAM" id="SSF50692">
    <property type="entry name" value="ADC-like"/>
    <property type="match status" value="1"/>
</dbReference>
<dbReference type="InterPro" id="IPR006963">
    <property type="entry name" value="Mopterin_OxRdtase_4Fe-4S_dom"/>
</dbReference>
<sequence>MNESKQKEMNVDRRNFLKLTLGTGVAATAGLSIPKFAHAEAEQSLVEPRSKVVNTFCSVCGGGCAIKAHVVNDRVIHLEGNPDDQAAQGRLCVKAYAAPKTLYDPDRLKYPMKRTNPEKGEGVDPGFVKITWEEAFEMIAENFNKSIETFGPESIIFFMRSQDFANRLRNAIGTPNHVAHQSTCFTSQVASWYAQLTGGGRPYIYDLENCKYIMGFGFDGLGKSKNMHIRNITRALSNNAKMVILDPYMSVTARKAHEWIQIKPGTDLAFALAMIHVIVSEGLHDADYVEKYTSGFEYLEEFSREYTPEWAAEITEVPADDIRRIAREFATVKPAHIFTHKRDAAGPNYANSTRLAQAIVILNALVGTIEREGGLLLARNFPSADFDETFPRPDFPERRSDRVDAWEQREIMSRFTNGDFATVADGILNEKPYPTKAALVRKYNVLAFPEAKKMVEAFKKLDFIAVCEIYPSEMAMMADVVLPEPHWLETSGVSTRNFFSRWPQLAVRTPVVNLDYDTKGFSSIIIELAQAMGLGHYFEGASGGAWNNAVLEAAGTSWDEMKDHPTGLWGEEKPFEPREEFNTPSSKIELYSTVMEENGFEPLPYWRPRREGPNDEYPFNYLINRPPMHKMTESQNNTLVMELYGENNAIMNRETAENMGIKDGDLVNIESRVGKIQLKAKLTEGIRHDCVCVFHGFGHWSRKLKVAYGIGANDGDLIPSMTHEEMKELHDPGAAACMTDFPVKVTKA</sequence>
<dbReference type="SMART" id="SM00926">
    <property type="entry name" value="Molybdop_Fe4S4"/>
    <property type="match status" value="1"/>
</dbReference>
<protein>
    <submittedName>
        <fullName evidence="12">Thiosulfate reductase / polysulfide reductase chain A</fullName>
    </submittedName>
</protein>
<dbReference type="OrthoDB" id="9803192at2"/>
<evidence type="ECO:0000256" key="1">
    <source>
        <dbReference type="ARBA" id="ARBA00001942"/>
    </source>
</evidence>
<evidence type="ECO:0000256" key="10">
    <source>
        <dbReference type="ARBA" id="ARBA00023014"/>
    </source>
</evidence>
<keyword evidence="5" id="KW-0500">Molybdenum</keyword>
<dbReference type="AlphaFoldDB" id="A0A1H3K445"/>
<evidence type="ECO:0000313" key="12">
    <source>
        <dbReference type="EMBL" id="SDY46368.1"/>
    </source>
</evidence>
<keyword evidence="6" id="KW-0479">Metal-binding</keyword>
<keyword evidence="9" id="KW-0408">Iron</keyword>
<evidence type="ECO:0000256" key="8">
    <source>
        <dbReference type="ARBA" id="ARBA00023002"/>
    </source>
</evidence>
<gene>
    <name evidence="12" type="ORF">SAMN05192546_102202</name>
</gene>
<proteinExistence type="inferred from homology"/>
<dbReference type="PROSITE" id="PS00932">
    <property type="entry name" value="MOLYBDOPTERIN_PROK_3"/>
    <property type="match status" value="1"/>
</dbReference>
<dbReference type="RefSeq" id="WP_093311012.1">
    <property type="nucleotide sequence ID" value="NZ_FNPV01000002.1"/>
</dbReference>
<dbReference type="PROSITE" id="PS51669">
    <property type="entry name" value="4FE4S_MOW_BIS_MGD"/>
    <property type="match status" value="1"/>
</dbReference>
<dbReference type="Gene3D" id="2.40.40.20">
    <property type="match status" value="1"/>
</dbReference>
<dbReference type="InterPro" id="IPR006655">
    <property type="entry name" value="Mopterin_OxRdtase_prok_CS"/>
</dbReference>
<accession>A0A1H3K445</accession>
<feature type="domain" description="4Fe-4S Mo/W bis-MGD-type" evidence="11">
    <location>
        <begin position="50"/>
        <end position="106"/>
    </location>
</feature>
<dbReference type="PANTHER" id="PTHR43742">
    <property type="entry name" value="TRIMETHYLAMINE-N-OXIDE REDUCTASE"/>
    <property type="match status" value="1"/>
</dbReference>
<keyword evidence="8" id="KW-0560">Oxidoreductase</keyword>
<dbReference type="Pfam" id="PF01568">
    <property type="entry name" value="Molydop_binding"/>
    <property type="match status" value="1"/>
</dbReference>
<evidence type="ECO:0000256" key="3">
    <source>
        <dbReference type="ARBA" id="ARBA00010312"/>
    </source>
</evidence>
<keyword evidence="4" id="KW-0004">4Fe-4S</keyword>
<evidence type="ECO:0000256" key="9">
    <source>
        <dbReference type="ARBA" id="ARBA00023004"/>
    </source>
</evidence>
<comment type="similarity">
    <text evidence="3">Belongs to the prokaryotic molybdopterin-containing oxidoreductase family.</text>
</comment>
<dbReference type="SUPFAM" id="SSF53706">
    <property type="entry name" value="Formate dehydrogenase/DMSO reductase, domains 1-3"/>
    <property type="match status" value="1"/>
</dbReference>
<dbReference type="InterPro" id="IPR006657">
    <property type="entry name" value="MoPterin_dinucl-bd_dom"/>
</dbReference>
<dbReference type="Gene3D" id="2.20.25.90">
    <property type="entry name" value="ADC-like domains"/>
    <property type="match status" value="1"/>
</dbReference>
<comment type="cofactor">
    <cofactor evidence="1">
        <name>Mo-bis(molybdopterin guanine dinucleotide)</name>
        <dbReference type="ChEBI" id="CHEBI:60539"/>
    </cofactor>
</comment>
<evidence type="ECO:0000313" key="13">
    <source>
        <dbReference type="Proteomes" id="UP000199230"/>
    </source>
</evidence>
<keyword evidence="10" id="KW-0411">Iron-sulfur</keyword>
<dbReference type="Pfam" id="PF00384">
    <property type="entry name" value="Molybdopterin"/>
    <property type="match status" value="1"/>
</dbReference>
<dbReference type="PANTHER" id="PTHR43742:SF9">
    <property type="entry name" value="TETRATHIONATE REDUCTASE SUBUNIT A"/>
    <property type="match status" value="1"/>
</dbReference>
<evidence type="ECO:0000256" key="4">
    <source>
        <dbReference type="ARBA" id="ARBA00022485"/>
    </source>
</evidence>
<dbReference type="Gene3D" id="3.40.228.10">
    <property type="entry name" value="Dimethylsulfoxide Reductase, domain 2"/>
    <property type="match status" value="1"/>
</dbReference>
<evidence type="ECO:0000256" key="7">
    <source>
        <dbReference type="ARBA" id="ARBA00022729"/>
    </source>
</evidence>
<dbReference type="GO" id="GO:0043546">
    <property type="term" value="F:molybdopterin cofactor binding"/>
    <property type="evidence" value="ECO:0007669"/>
    <property type="project" value="InterPro"/>
</dbReference>
<name>A0A1H3K445_9FIRM</name>
<dbReference type="PROSITE" id="PS51318">
    <property type="entry name" value="TAT"/>
    <property type="match status" value="1"/>
</dbReference>
<dbReference type="PROSITE" id="PS00551">
    <property type="entry name" value="MOLYBDOPTERIN_PROK_1"/>
    <property type="match status" value="1"/>
</dbReference>
<dbReference type="InterPro" id="IPR027467">
    <property type="entry name" value="MopterinOxRdtase_cofactor_BS"/>
</dbReference>
<evidence type="ECO:0000259" key="11">
    <source>
        <dbReference type="PROSITE" id="PS51669"/>
    </source>
</evidence>
<dbReference type="InterPro" id="IPR006656">
    <property type="entry name" value="Mopterin_OxRdtase"/>
</dbReference>
<evidence type="ECO:0000256" key="5">
    <source>
        <dbReference type="ARBA" id="ARBA00022505"/>
    </source>
</evidence>
<keyword evidence="13" id="KW-1185">Reference proteome</keyword>
<dbReference type="GO" id="GO:0016491">
    <property type="term" value="F:oxidoreductase activity"/>
    <property type="evidence" value="ECO:0007669"/>
    <property type="project" value="UniProtKB-KW"/>
</dbReference>
<dbReference type="Pfam" id="PF04879">
    <property type="entry name" value="Molybdop_Fe4S4"/>
    <property type="match status" value="1"/>
</dbReference>
<dbReference type="GO" id="GO:0046872">
    <property type="term" value="F:metal ion binding"/>
    <property type="evidence" value="ECO:0007669"/>
    <property type="project" value="UniProtKB-KW"/>
</dbReference>
<dbReference type="InterPro" id="IPR006311">
    <property type="entry name" value="TAT_signal"/>
</dbReference>
<evidence type="ECO:0000256" key="2">
    <source>
        <dbReference type="ARBA" id="ARBA00001966"/>
    </source>
</evidence>
<comment type="cofactor">
    <cofactor evidence="2">
        <name>[4Fe-4S] cluster</name>
        <dbReference type="ChEBI" id="CHEBI:49883"/>
    </cofactor>
</comment>
<organism evidence="12 13">
    <name type="scientific">Tindallia californiensis</name>
    <dbReference type="NCBI Taxonomy" id="159292"/>
    <lineage>
        <taxon>Bacteria</taxon>
        <taxon>Bacillati</taxon>
        <taxon>Bacillota</taxon>
        <taxon>Clostridia</taxon>
        <taxon>Peptostreptococcales</taxon>
        <taxon>Tindalliaceae</taxon>
        <taxon>Tindallia</taxon>
    </lineage>
</organism>
<dbReference type="EMBL" id="FNPV01000002">
    <property type="protein sequence ID" value="SDY46368.1"/>
    <property type="molecule type" value="Genomic_DNA"/>
</dbReference>
<dbReference type="Proteomes" id="UP000199230">
    <property type="component" value="Unassembled WGS sequence"/>
</dbReference>
<evidence type="ECO:0000256" key="6">
    <source>
        <dbReference type="ARBA" id="ARBA00022723"/>
    </source>
</evidence>
<dbReference type="InterPro" id="IPR050612">
    <property type="entry name" value="Prok_Mopterin_Oxidored"/>
</dbReference>
<keyword evidence="7" id="KW-0732">Signal</keyword>
<reference evidence="12 13" key="1">
    <citation type="submission" date="2016-10" db="EMBL/GenBank/DDBJ databases">
        <authorList>
            <person name="de Groot N.N."/>
        </authorList>
    </citation>
    <scope>NUCLEOTIDE SEQUENCE [LARGE SCALE GENOMIC DNA]</scope>
    <source>
        <strain evidence="12 13">APO</strain>
    </source>
</reference>
<dbReference type="Gene3D" id="3.40.50.740">
    <property type="match status" value="1"/>
</dbReference>
<dbReference type="STRING" id="159292.SAMN05192546_102202"/>
<dbReference type="CDD" id="cd02778">
    <property type="entry name" value="MopB_CT_Thiosulfate-R-like"/>
    <property type="match status" value="1"/>
</dbReference>
<dbReference type="InterPro" id="IPR009010">
    <property type="entry name" value="Asp_de-COase-like_dom_sf"/>
</dbReference>